<sequence length="135" mass="16450">MRYVKTVHLNEHIRPAQYCYSFHLIPFRKLPSKRINIEGTVYNFWSFPPVKKRDYLAAFLLEKIDHFIVFEYIYPNQYSLLSTSKVYKLTDFKMETRKIDYPFDDWLLKKEGKEMNIIDKCEAGLLSYEEFQYYS</sequence>
<evidence type="ECO:0000313" key="2">
    <source>
        <dbReference type="Proteomes" id="UP000249828"/>
    </source>
</evidence>
<name>A0A2W4BB63_9ENTE</name>
<gene>
    <name evidence="1" type="ORF">CI088_08095</name>
</gene>
<proteinExistence type="predicted"/>
<organism evidence="1 2">
    <name type="scientific">Enterococcus plantarum</name>
    <dbReference type="NCBI Taxonomy" id="1077675"/>
    <lineage>
        <taxon>Bacteria</taxon>
        <taxon>Bacillati</taxon>
        <taxon>Bacillota</taxon>
        <taxon>Bacilli</taxon>
        <taxon>Lactobacillales</taxon>
        <taxon>Enterococcaceae</taxon>
        <taxon>Enterococcus</taxon>
    </lineage>
</organism>
<accession>A0A2W4BB63</accession>
<dbReference type="Proteomes" id="UP000249828">
    <property type="component" value="Unassembled WGS sequence"/>
</dbReference>
<evidence type="ECO:0000313" key="1">
    <source>
        <dbReference type="EMBL" id="PZL73665.1"/>
    </source>
</evidence>
<dbReference type="STRING" id="1077675.BCR22_04220"/>
<dbReference type="AlphaFoldDB" id="A0A2W4BB63"/>
<protein>
    <submittedName>
        <fullName evidence="1">Uncharacterized protein</fullName>
    </submittedName>
</protein>
<keyword evidence="2" id="KW-1185">Reference proteome</keyword>
<comment type="caution">
    <text evidence="1">The sequence shown here is derived from an EMBL/GenBank/DDBJ whole genome shotgun (WGS) entry which is preliminary data.</text>
</comment>
<reference evidence="1 2" key="1">
    <citation type="submission" date="2017-11" db="EMBL/GenBank/DDBJ databases">
        <title>Draft genome sequence of Enterococcus plantarum TRW2 strain isolated from lettuce.</title>
        <authorList>
            <person name="Kim E.B."/>
            <person name="Marco M.L."/>
            <person name="Williams T.R."/>
            <person name="You I.H."/>
        </authorList>
    </citation>
    <scope>NUCLEOTIDE SEQUENCE [LARGE SCALE GENOMIC DNA]</scope>
    <source>
        <strain evidence="1 2">TRW2</strain>
    </source>
</reference>
<dbReference type="EMBL" id="PIEU01000068">
    <property type="protein sequence ID" value="PZL73665.1"/>
    <property type="molecule type" value="Genomic_DNA"/>
</dbReference>